<gene>
    <name evidence="4" type="ORF">IFK94_04050</name>
</gene>
<evidence type="ECO:0000259" key="3">
    <source>
        <dbReference type="PROSITE" id="PS51186"/>
    </source>
</evidence>
<organism evidence="4 5">
    <name type="scientific">Candidatus Polarisedimenticola svalbardensis</name>
    <dbReference type="NCBI Taxonomy" id="2886004"/>
    <lineage>
        <taxon>Bacteria</taxon>
        <taxon>Pseudomonadati</taxon>
        <taxon>Acidobacteriota</taxon>
        <taxon>Candidatus Polarisedimenticolia</taxon>
        <taxon>Candidatus Polarisedimenticolales</taxon>
        <taxon>Candidatus Polarisedimenticolaceae</taxon>
        <taxon>Candidatus Polarisedimenticola</taxon>
    </lineage>
</organism>
<accession>A0A8J6XT21</accession>
<dbReference type="AlphaFoldDB" id="A0A8J6XT21"/>
<dbReference type="InterPro" id="IPR050832">
    <property type="entry name" value="Bact_Acetyltransf"/>
</dbReference>
<dbReference type="InterPro" id="IPR000182">
    <property type="entry name" value="GNAT_dom"/>
</dbReference>
<feature type="domain" description="N-acetyltransferase" evidence="3">
    <location>
        <begin position="5"/>
        <end position="159"/>
    </location>
</feature>
<evidence type="ECO:0000256" key="1">
    <source>
        <dbReference type="ARBA" id="ARBA00022679"/>
    </source>
</evidence>
<dbReference type="SUPFAM" id="SSF55729">
    <property type="entry name" value="Acyl-CoA N-acyltransferases (Nat)"/>
    <property type="match status" value="1"/>
</dbReference>
<dbReference type="InterPro" id="IPR016181">
    <property type="entry name" value="Acyl_CoA_acyltransferase"/>
</dbReference>
<dbReference type="CDD" id="cd04301">
    <property type="entry name" value="NAT_SF"/>
    <property type="match status" value="1"/>
</dbReference>
<dbReference type="PANTHER" id="PTHR43877">
    <property type="entry name" value="AMINOALKYLPHOSPHONATE N-ACETYLTRANSFERASE-RELATED-RELATED"/>
    <property type="match status" value="1"/>
</dbReference>
<dbReference type="GO" id="GO:0016747">
    <property type="term" value="F:acyltransferase activity, transferring groups other than amino-acyl groups"/>
    <property type="evidence" value="ECO:0007669"/>
    <property type="project" value="InterPro"/>
</dbReference>
<dbReference type="PANTHER" id="PTHR43877:SF2">
    <property type="entry name" value="AMINOALKYLPHOSPHONATE N-ACETYLTRANSFERASE-RELATED"/>
    <property type="match status" value="1"/>
</dbReference>
<protein>
    <submittedName>
        <fullName evidence="4">GNAT family N-acetyltransferase</fullName>
    </submittedName>
</protein>
<dbReference type="EMBL" id="JACXWD010000008">
    <property type="protein sequence ID" value="MBD3867278.1"/>
    <property type="molecule type" value="Genomic_DNA"/>
</dbReference>
<dbReference type="Proteomes" id="UP000648239">
    <property type="component" value="Unassembled WGS sequence"/>
</dbReference>
<evidence type="ECO:0000313" key="5">
    <source>
        <dbReference type="Proteomes" id="UP000648239"/>
    </source>
</evidence>
<comment type="caution">
    <text evidence="4">The sequence shown here is derived from an EMBL/GenBank/DDBJ whole genome shotgun (WGS) entry which is preliminary data.</text>
</comment>
<dbReference type="PROSITE" id="PS51186">
    <property type="entry name" value="GNAT"/>
    <property type="match status" value="1"/>
</dbReference>
<reference evidence="4 5" key="1">
    <citation type="submission" date="2020-08" db="EMBL/GenBank/DDBJ databases">
        <title>Acidobacteriota in marine sediments use diverse sulfur dissimilation pathways.</title>
        <authorList>
            <person name="Wasmund K."/>
        </authorList>
    </citation>
    <scope>NUCLEOTIDE SEQUENCE [LARGE SCALE GENOMIC DNA]</scope>
    <source>
        <strain evidence="4">MAG AM4</strain>
    </source>
</reference>
<name>A0A8J6XT21_9BACT</name>
<sequence length="166" mass="18540">MSDSIRLRDAVPGDSPAIIRLITAAFLEYPGCVMDVEREEAGLLAPARSHTRFWVLEDQGRVVGCTACRVFPDSAGEKVLEVKKVYLAVSRRGKGLGRKLIEYPEAYAAELGILRLICWSDTRFEAAHRAYEAVGYVRTGETRALHDLSRSVEYGFKKIRGQQPKP</sequence>
<dbReference type="Gene3D" id="3.40.630.30">
    <property type="match status" value="1"/>
</dbReference>
<evidence type="ECO:0000313" key="4">
    <source>
        <dbReference type="EMBL" id="MBD3867278.1"/>
    </source>
</evidence>
<proteinExistence type="predicted"/>
<keyword evidence="2" id="KW-0012">Acyltransferase</keyword>
<dbReference type="Pfam" id="PF00583">
    <property type="entry name" value="Acetyltransf_1"/>
    <property type="match status" value="1"/>
</dbReference>
<keyword evidence="1" id="KW-0808">Transferase</keyword>
<evidence type="ECO:0000256" key="2">
    <source>
        <dbReference type="ARBA" id="ARBA00023315"/>
    </source>
</evidence>